<evidence type="ECO:0000313" key="1">
    <source>
        <dbReference type="EMBL" id="EDP8605103.1"/>
    </source>
</evidence>
<accession>A0A698VTD2</accession>
<comment type="caution">
    <text evidence="1">The sequence shown here is derived from an EMBL/GenBank/DDBJ whole genome shotgun (WGS) entry which is preliminary data.</text>
</comment>
<dbReference type="RefSeq" id="WP_020844301.1">
    <property type="nucleotide sequence ID" value="NZ_AAGWHJ020000173.1"/>
</dbReference>
<protein>
    <submittedName>
        <fullName evidence="1">Uncharacterized protein</fullName>
    </submittedName>
</protein>
<dbReference type="GeneID" id="66759098"/>
<dbReference type="AlphaFoldDB" id="A0A698VTD2"/>
<gene>
    <name evidence="1" type="ORF">FPE52_000594</name>
</gene>
<dbReference type="EMBL" id="AANPBW010000002">
    <property type="protein sequence ID" value="EDP8605103.1"/>
    <property type="molecule type" value="Genomic_DNA"/>
</dbReference>
<reference evidence="1" key="1">
    <citation type="submission" date="2019-12" db="EMBL/GenBank/DDBJ databases">
        <authorList>
            <person name="Ashton P.M."/>
            <person name="Dallman T."/>
            <person name="Nair S."/>
            <person name="De Pinna E."/>
            <person name="Peters T."/>
            <person name="Grant K."/>
        </authorList>
    </citation>
    <scope>NUCLEOTIDE SEQUENCE</scope>
    <source>
        <strain evidence="1">267043</strain>
    </source>
</reference>
<proteinExistence type="predicted"/>
<organism evidence="1">
    <name type="scientific">Salmonella bongori</name>
    <dbReference type="NCBI Taxonomy" id="54736"/>
    <lineage>
        <taxon>Bacteria</taxon>
        <taxon>Pseudomonadati</taxon>
        <taxon>Pseudomonadota</taxon>
        <taxon>Gammaproteobacteria</taxon>
        <taxon>Enterobacterales</taxon>
        <taxon>Enterobacteriaceae</taxon>
        <taxon>Salmonella</taxon>
    </lineage>
</organism>
<name>A0A698VTD2_SALBN</name>
<sequence>MSPVNVTWSVENLDHSGEKNLQSVIAPEVIIAEQISVICHIPGVQRSTSRIITRHGG</sequence>